<keyword evidence="3" id="KW-1185">Reference proteome</keyword>
<feature type="signal peptide" evidence="1">
    <location>
        <begin position="1"/>
        <end position="25"/>
    </location>
</feature>
<evidence type="ECO:0000313" key="3">
    <source>
        <dbReference type="Proteomes" id="UP000244855"/>
    </source>
</evidence>
<name>A0A2V1DPA2_9PLEO</name>
<dbReference type="Proteomes" id="UP000244855">
    <property type="component" value="Unassembled WGS sequence"/>
</dbReference>
<evidence type="ECO:0000256" key="1">
    <source>
        <dbReference type="SAM" id="SignalP"/>
    </source>
</evidence>
<proteinExistence type="predicted"/>
<dbReference type="EMBL" id="KZ805384">
    <property type="protein sequence ID" value="PVH99838.1"/>
    <property type="molecule type" value="Genomic_DNA"/>
</dbReference>
<dbReference type="PROSITE" id="PS51257">
    <property type="entry name" value="PROKAR_LIPOPROTEIN"/>
    <property type="match status" value="1"/>
</dbReference>
<evidence type="ECO:0000313" key="2">
    <source>
        <dbReference type="EMBL" id="PVH99838.1"/>
    </source>
</evidence>
<accession>A0A2V1DPA2</accession>
<sequence>MISKEEFSCLITLHLFFSACSTSSAYVRKPFRMYLVHHVRYCATADSAALSWDF</sequence>
<gene>
    <name evidence="2" type="ORF">DM02DRAFT_415898</name>
</gene>
<protein>
    <submittedName>
        <fullName evidence="2">Uncharacterized protein</fullName>
    </submittedName>
</protein>
<organism evidence="2 3">
    <name type="scientific">Periconia macrospinosa</name>
    <dbReference type="NCBI Taxonomy" id="97972"/>
    <lineage>
        <taxon>Eukaryota</taxon>
        <taxon>Fungi</taxon>
        <taxon>Dikarya</taxon>
        <taxon>Ascomycota</taxon>
        <taxon>Pezizomycotina</taxon>
        <taxon>Dothideomycetes</taxon>
        <taxon>Pleosporomycetidae</taxon>
        <taxon>Pleosporales</taxon>
        <taxon>Massarineae</taxon>
        <taxon>Periconiaceae</taxon>
        <taxon>Periconia</taxon>
    </lineage>
</organism>
<feature type="chain" id="PRO_5015965798" evidence="1">
    <location>
        <begin position="26"/>
        <end position="54"/>
    </location>
</feature>
<dbReference type="AlphaFoldDB" id="A0A2V1DPA2"/>
<reference evidence="2 3" key="1">
    <citation type="journal article" date="2018" name="Sci. Rep.">
        <title>Comparative genomics provides insights into the lifestyle and reveals functional heterogeneity of dark septate endophytic fungi.</title>
        <authorList>
            <person name="Knapp D.G."/>
            <person name="Nemeth J.B."/>
            <person name="Barry K."/>
            <person name="Hainaut M."/>
            <person name="Henrissat B."/>
            <person name="Johnson J."/>
            <person name="Kuo A."/>
            <person name="Lim J.H.P."/>
            <person name="Lipzen A."/>
            <person name="Nolan M."/>
            <person name="Ohm R.A."/>
            <person name="Tamas L."/>
            <person name="Grigoriev I.V."/>
            <person name="Spatafora J.W."/>
            <person name="Nagy L.G."/>
            <person name="Kovacs G.M."/>
        </authorList>
    </citation>
    <scope>NUCLEOTIDE SEQUENCE [LARGE SCALE GENOMIC DNA]</scope>
    <source>
        <strain evidence="2 3">DSE2036</strain>
    </source>
</reference>
<keyword evidence="1" id="KW-0732">Signal</keyword>